<evidence type="ECO:0000256" key="4">
    <source>
        <dbReference type="ARBA" id="ARBA00022825"/>
    </source>
</evidence>
<dbReference type="PANTHER" id="PTHR24271:SF87">
    <property type="entry name" value="ARGININE ESTERASE-LIKE-RELATED"/>
    <property type="match status" value="1"/>
</dbReference>
<dbReference type="FunFam" id="2.40.10.10:FF:000120">
    <property type="entry name" value="Putative serine protease"/>
    <property type="match status" value="1"/>
</dbReference>
<evidence type="ECO:0000313" key="9">
    <source>
        <dbReference type="RefSeq" id="XP_030640762.1"/>
    </source>
</evidence>
<evidence type="ECO:0000259" key="7">
    <source>
        <dbReference type="PROSITE" id="PS50240"/>
    </source>
</evidence>
<keyword evidence="2 6" id="KW-0732">Signal</keyword>
<dbReference type="InterPro" id="IPR001314">
    <property type="entry name" value="Peptidase_S1A"/>
</dbReference>
<dbReference type="PROSITE" id="PS00134">
    <property type="entry name" value="TRYPSIN_HIS"/>
    <property type="match status" value="1"/>
</dbReference>
<dbReference type="PANTHER" id="PTHR24271">
    <property type="entry name" value="KALLIKREIN-RELATED"/>
    <property type="match status" value="1"/>
</dbReference>
<keyword evidence="4" id="KW-0720">Serine protease</keyword>
<organism evidence="8 9">
    <name type="scientific">Chanos chanos</name>
    <name type="common">Milkfish</name>
    <name type="synonym">Mugil chanos</name>
    <dbReference type="NCBI Taxonomy" id="29144"/>
    <lineage>
        <taxon>Eukaryota</taxon>
        <taxon>Metazoa</taxon>
        <taxon>Chordata</taxon>
        <taxon>Craniata</taxon>
        <taxon>Vertebrata</taxon>
        <taxon>Euteleostomi</taxon>
        <taxon>Actinopterygii</taxon>
        <taxon>Neopterygii</taxon>
        <taxon>Teleostei</taxon>
        <taxon>Ostariophysi</taxon>
        <taxon>Gonorynchiformes</taxon>
        <taxon>Chanidae</taxon>
        <taxon>Chanos</taxon>
    </lineage>
</organism>
<dbReference type="OrthoDB" id="8440449at2759"/>
<dbReference type="GO" id="GO:0006508">
    <property type="term" value="P:proteolysis"/>
    <property type="evidence" value="ECO:0007669"/>
    <property type="project" value="UniProtKB-KW"/>
</dbReference>
<dbReference type="PROSITE" id="PS50240">
    <property type="entry name" value="TRYPSIN_DOM"/>
    <property type="match status" value="1"/>
</dbReference>
<dbReference type="SMART" id="SM00020">
    <property type="entry name" value="Tryp_SPc"/>
    <property type="match status" value="1"/>
</dbReference>
<dbReference type="CDD" id="cd00190">
    <property type="entry name" value="Tryp_SPc"/>
    <property type="match status" value="1"/>
</dbReference>
<proteinExistence type="predicted"/>
<keyword evidence="1" id="KW-0645">Protease</keyword>
<gene>
    <name evidence="9" type="primary">LOC115821140</name>
</gene>
<dbReference type="InterPro" id="IPR009003">
    <property type="entry name" value="Peptidase_S1_PA"/>
</dbReference>
<dbReference type="Gene3D" id="2.40.10.10">
    <property type="entry name" value="Trypsin-like serine proteases"/>
    <property type="match status" value="1"/>
</dbReference>
<dbReference type="RefSeq" id="XP_030640762.1">
    <property type="nucleotide sequence ID" value="XM_030784902.1"/>
</dbReference>
<keyword evidence="3" id="KW-0378">Hydrolase</keyword>
<evidence type="ECO:0000256" key="3">
    <source>
        <dbReference type="ARBA" id="ARBA00022801"/>
    </source>
</evidence>
<dbReference type="AlphaFoldDB" id="A0A6J2WA11"/>
<evidence type="ECO:0000256" key="6">
    <source>
        <dbReference type="SAM" id="SignalP"/>
    </source>
</evidence>
<accession>A0A6J2WA11</accession>
<evidence type="ECO:0000256" key="2">
    <source>
        <dbReference type="ARBA" id="ARBA00022729"/>
    </source>
</evidence>
<evidence type="ECO:0000256" key="5">
    <source>
        <dbReference type="ARBA" id="ARBA00023157"/>
    </source>
</evidence>
<evidence type="ECO:0000256" key="1">
    <source>
        <dbReference type="ARBA" id="ARBA00022670"/>
    </source>
</evidence>
<dbReference type="InterPro" id="IPR018114">
    <property type="entry name" value="TRYPSIN_HIS"/>
</dbReference>
<name>A0A6J2WA11_CHACN</name>
<dbReference type="PRINTS" id="PR00722">
    <property type="entry name" value="CHYMOTRYPSIN"/>
</dbReference>
<feature type="domain" description="Peptidase S1" evidence="7">
    <location>
        <begin position="26"/>
        <end position="249"/>
    </location>
</feature>
<keyword evidence="5" id="KW-1015">Disulfide bond</keyword>
<feature type="signal peptide" evidence="6">
    <location>
        <begin position="1"/>
        <end position="19"/>
    </location>
</feature>
<dbReference type="Pfam" id="PF00089">
    <property type="entry name" value="Trypsin"/>
    <property type="match status" value="1"/>
</dbReference>
<dbReference type="InParanoid" id="A0A6J2WA11"/>
<dbReference type="SUPFAM" id="SSF50494">
    <property type="entry name" value="Trypsin-like serine proteases"/>
    <property type="match status" value="1"/>
</dbReference>
<dbReference type="InterPro" id="IPR043504">
    <property type="entry name" value="Peptidase_S1_PA_chymotrypsin"/>
</dbReference>
<protein>
    <submittedName>
        <fullName evidence="9">Granzyme B-like</fullName>
    </submittedName>
</protein>
<dbReference type="InterPro" id="IPR001254">
    <property type="entry name" value="Trypsin_dom"/>
</dbReference>
<sequence length="252" mass="27746">MANTPLLLLISVLPVLTLSAYVDVGIVNGTEAKPHSKPYMVSVQKDGQHFCGGFLVSESFVMTAAHCFQWAVKLTVVVGIHDLSKKRPSDQKLVKFYHIHPGYNQKPLENDIMLLQLNEKVQKGKTVQWLSLPKKKGEVKAKTSCSVAGWGANRTKGYATQRLLEANVSIMDKKDCSRKWNSYFKPSSMICAGGVAGFCQGDSGGPLVCKEKAVGVVSFNEKDNCDRPNRPNVYTQISKFLPWINGIIGSLK</sequence>
<keyword evidence="8" id="KW-1185">Reference proteome</keyword>
<reference evidence="9" key="1">
    <citation type="submission" date="2025-08" db="UniProtKB">
        <authorList>
            <consortium name="RefSeq"/>
        </authorList>
    </citation>
    <scope>IDENTIFICATION</scope>
</reference>
<dbReference type="GeneID" id="115821140"/>
<dbReference type="Proteomes" id="UP000504632">
    <property type="component" value="Chromosome 9"/>
</dbReference>
<feature type="chain" id="PRO_5026938589" evidence="6">
    <location>
        <begin position="20"/>
        <end position="252"/>
    </location>
</feature>
<evidence type="ECO:0000313" key="8">
    <source>
        <dbReference type="Proteomes" id="UP000504632"/>
    </source>
</evidence>
<dbReference type="GO" id="GO:0004252">
    <property type="term" value="F:serine-type endopeptidase activity"/>
    <property type="evidence" value="ECO:0007669"/>
    <property type="project" value="InterPro"/>
</dbReference>